<dbReference type="AlphaFoldDB" id="A0A1H6Y644"/>
<keyword evidence="2" id="KW-1185">Reference proteome</keyword>
<evidence type="ECO:0000313" key="2">
    <source>
        <dbReference type="Proteomes" id="UP000183028"/>
    </source>
</evidence>
<sequence length="49" mass="5640">DNSIKDFYIKKKQQSNPMCSKAAKTACASKLVRIIYSMCKTGELYQYNK</sequence>
<organism evidence="1 2">
    <name type="scientific">Sharpea azabuensis</name>
    <dbReference type="NCBI Taxonomy" id="322505"/>
    <lineage>
        <taxon>Bacteria</taxon>
        <taxon>Bacillati</taxon>
        <taxon>Bacillota</taxon>
        <taxon>Erysipelotrichia</taxon>
        <taxon>Erysipelotrichales</taxon>
        <taxon>Coprobacillaceae</taxon>
        <taxon>Sharpea</taxon>
    </lineage>
</organism>
<evidence type="ECO:0000313" key="1">
    <source>
        <dbReference type="EMBL" id="SEJ32600.1"/>
    </source>
</evidence>
<name>A0A1H6Y644_9FIRM</name>
<dbReference type="EMBL" id="FNYK01000109">
    <property type="protein sequence ID" value="SEJ32600.1"/>
    <property type="molecule type" value="Genomic_DNA"/>
</dbReference>
<dbReference type="Proteomes" id="UP000183028">
    <property type="component" value="Unassembled WGS sequence"/>
</dbReference>
<gene>
    <name evidence="1" type="ORF">SAMN04487834_11091</name>
</gene>
<reference evidence="2" key="1">
    <citation type="submission" date="2016-10" db="EMBL/GenBank/DDBJ databases">
        <authorList>
            <person name="Varghese N."/>
        </authorList>
    </citation>
    <scope>NUCLEOTIDE SEQUENCE [LARGE SCALE GENOMIC DNA]</scope>
    <source>
        <strain evidence="2">DSM 20406</strain>
    </source>
</reference>
<feature type="non-terminal residue" evidence="1">
    <location>
        <position position="1"/>
    </location>
</feature>
<dbReference type="eggNOG" id="COG3547">
    <property type="taxonomic scope" value="Bacteria"/>
</dbReference>
<evidence type="ECO:0008006" key="3">
    <source>
        <dbReference type="Google" id="ProtNLM"/>
    </source>
</evidence>
<accession>A0A1H6Y644</accession>
<dbReference type="STRING" id="322505.SAMN04487836_1561"/>
<protein>
    <recommendedName>
        <fullName evidence="3">Transposase IS116/IS110/IS902 family protein</fullName>
    </recommendedName>
</protein>
<proteinExistence type="predicted"/>